<keyword evidence="3" id="KW-1185">Reference proteome</keyword>
<evidence type="ECO:0000313" key="3">
    <source>
        <dbReference type="Proteomes" id="UP001620295"/>
    </source>
</evidence>
<dbReference type="InterPro" id="IPR009081">
    <property type="entry name" value="PP-bd_ACP"/>
</dbReference>
<dbReference type="InterPro" id="IPR036736">
    <property type="entry name" value="ACP-like_sf"/>
</dbReference>
<gene>
    <name evidence="2" type="ORF">ACI2L5_15240</name>
</gene>
<name>A0ABW8LK47_9ACTN</name>
<dbReference type="PROSITE" id="PS50075">
    <property type="entry name" value="CARRIER"/>
    <property type="match status" value="1"/>
</dbReference>
<dbReference type="RefSeq" id="WP_358641684.1">
    <property type="nucleotide sequence ID" value="NZ_JBFAEV010000019.1"/>
</dbReference>
<feature type="domain" description="Carrier" evidence="1">
    <location>
        <begin position="1"/>
        <end position="80"/>
    </location>
</feature>
<accession>A0ABW8LK47</accession>
<dbReference type="Gene3D" id="1.10.1200.10">
    <property type="entry name" value="ACP-like"/>
    <property type="match status" value="1"/>
</dbReference>
<proteinExistence type="predicted"/>
<organism evidence="2 3">
    <name type="scientific">Streptomyces milbemycinicus</name>
    <dbReference type="NCBI Taxonomy" id="476552"/>
    <lineage>
        <taxon>Bacteria</taxon>
        <taxon>Bacillati</taxon>
        <taxon>Actinomycetota</taxon>
        <taxon>Actinomycetes</taxon>
        <taxon>Kitasatosporales</taxon>
        <taxon>Streptomycetaceae</taxon>
        <taxon>Streptomyces</taxon>
    </lineage>
</organism>
<dbReference type="SUPFAM" id="SSF47336">
    <property type="entry name" value="ACP-like"/>
    <property type="match status" value="1"/>
</dbReference>
<dbReference type="Pfam" id="PF00550">
    <property type="entry name" value="PP-binding"/>
    <property type="match status" value="1"/>
</dbReference>
<reference evidence="2 3" key="1">
    <citation type="submission" date="2024-11" db="EMBL/GenBank/DDBJ databases">
        <title>The Natural Products Discovery Center: Release of the First 8490 Sequenced Strains for Exploring Actinobacteria Biosynthetic Diversity.</title>
        <authorList>
            <person name="Kalkreuter E."/>
            <person name="Kautsar S.A."/>
            <person name="Yang D."/>
            <person name="Bader C.D."/>
            <person name="Teijaro C.N."/>
            <person name="Fluegel L."/>
            <person name="Davis C.M."/>
            <person name="Simpson J.R."/>
            <person name="Lauterbach L."/>
            <person name="Steele A.D."/>
            <person name="Gui C."/>
            <person name="Meng S."/>
            <person name="Li G."/>
            <person name="Viehrig K."/>
            <person name="Ye F."/>
            <person name="Su P."/>
            <person name="Kiefer A.F."/>
            <person name="Nichols A."/>
            <person name="Cepeda A.J."/>
            <person name="Yan W."/>
            <person name="Fan B."/>
            <person name="Jiang Y."/>
            <person name="Adhikari A."/>
            <person name="Zheng C.-J."/>
            <person name="Schuster L."/>
            <person name="Cowan T.M."/>
            <person name="Smanski M.J."/>
            <person name="Chevrette M.G."/>
            <person name="De Carvalho L.P.S."/>
            <person name="Shen B."/>
        </authorList>
    </citation>
    <scope>NUCLEOTIDE SEQUENCE [LARGE SCALE GENOMIC DNA]</scope>
    <source>
        <strain evidence="2 3">NPDC020863</strain>
    </source>
</reference>
<evidence type="ECO:0000313" key="2">
    <source>
        <dbReference type="EMBL" id="MFK4266283.1"/>
    </source>
</evidence>
<sequence length="81" mass="8758">MNRTEAADVVKESLARIVPDADLTALGTEDPFREALELDSLDFLRFIETLSERTGVRIDDVDTPRLTTLSGCVGFLSSGGA</sequence>
<dbReference type="Proteomes" id="UP001620295">
    <property type="component" value="Unassembled WGS sequence"/>
</dbReference>
<dbReference type="EMBL" id="JBJDQH010000005">
    <property type="protein sequence ID" value="MFK4266283.1"/>
    <property type="molecule type" value="Genomic_DNA"/>
</dbReference>
<comment type="caution">
    <text evidence="2">The sequence shown here is derived from an EMBL/GenBank/DDBJ whole genome shotgun (WGS) entry which is preliminary data.</text>
</comment>
<evidence type="ECO:0000259" key="1">
    <source>
        <dbReference type="PROSITE" id="PS50075"/>
    </source>
</evidence>
<protein>
    <submittedName>
        <fullName evidence="2">Acyl carrier protein</fullName>
    </submittedName>
</protein>